<dbReference type="InterPro" id="IPR011010">
    <property type="entry name" value="DNA_brk_join_enz"/>
</dbReference>
<reference evidence="2 3" key="1">
    <citation type="submission" date="2018-09" db="EMBL/GenBank/DDBJ databases">
        <title>Arachidicoccus sp. nov., a bacterium isolated from soil.</title>
        <authorList>
            <person name="Weon H.-Y."/>
            <person name="Kwon S.-W."/>
            <person name="Lee S.A."/>
        </authorList>
    </citation>
    <scope>NUCLEOTIDE SEQUENCE [LARGE SCALE GENOMIC DNA]</scope>
    <source>
        <strain evidence="2 3">KIS59-12</strain>
    </source>
</reference>
<dbReference type="GO" id="GO:0015074">
    <property type="term" value="P:DNA integration"/>
    <property type="evidence" value="ECO:0007669"/>
    <property type="project" value="InterPro"/>
</dbReference>
<keyword evidence="1" id="KW-0233">DNA recombination</keyword>
<evidence type="ECO:0000256" key="1">
    <source>
        <dbReference type="ARBA" id="ARBA00023172"/>
    </source>
</evidence>
<dbReference type="Gene3D" id="1.10.443.10">
    <property type="entry name" value="Intergrase catalytic core"/>
    <property type="match status" value="1"/>
</dbReference>
<dbReference type="SUPFAM" id="SSF56349">
    <property type="entry name" value="DNA breaking-rejoining enzymes"/>
    <property type="match status" value="1"/>
</dbReference>
<dbReference type="EMBL" id="CP032489">
    <property type="protein sequence ID" value="AYD47605.1"/>
    <property type="molecule type" value="Genomic_DNA"/>
</dbReference>
<organism evidence="2 3">
    <name type="scientific">Arachidicoccus soli</name>
    <dbReference type="NCBI Taxonomy" id="2341117"/>
    <lineage>
        <taxon>Bacteria</taxon>
        <taxon>Pseudomonadati</taxon>
        <taxon>Bacteroidota</taxon>
        <taxon>Chitinophagia</taxon>
        <taxon>Chitinophagales</taxon>
        <taxon>Chitinophagaceae</taxon>
        <taxon>Arachidicoccus</taxon>
    </lineage>
</organism>
<dbReference type="GO" id="GO:0003677">
    <property type="term" value="F:DNA binding"/>
    <property type="evidence" value="ECO:0007669"/>
    <property type="project" value="InterPro"/>
</dbReference>
<dbReference type="KEGG" id="ark:D6B99_08295"/>
<sequence>MACAVTLHGLRHSIAMHLLQNGMDLEEITKFWACKFGIEPNL</sequence>
<dbReference type="AlphaFoldDB" id="A0A386HP52"/>
<accession>A0A386HP52</accession>
<dbReference type="OrthoDB" id="9801717at2"/>
<dbReference type="GO" id="GO:0006310">
    <property type="term" value="P:DNA recombination"/>
    <property type="evidence" value="ECO:0007669"/>
    <property type="project" value="UniProtKB-KW"/>
</dbReference>
<dbReference type="Proteomes" id="UP000266118">
    <property type="component" value="Chromosome"/>
</dbReference>
<evidence type="ECO:0000313" key="2">
    <source>
        <dbReference type="EMBL" id="AYD47605.1"/>
    </source>
</evidence>
<proteinExistence type="predicted"/>
<protein>
    <submittedName>
        <fullName evidence="2">Uncharacterized protein</fullName>
    </submittedName>
</protein>
<evidence type="ECO:0000313" key="3">
    <source>
        <dbReference type="Proteomes" id="UP000266118"/>
    </source>
</evidence>
<keyword evidence="3" id="KW-1185">Reference proteome</keyword>
<name>A0A386HP52_9BACT</name>
<dbReference type="InterPro" id="IPR013762">
    <property type="entry name" value="Integrase-like_cat_sf"/>
</dbReference>
<gene>
    <name evidence="2" type="ORF">D6B99_08295</name>
</gene>